<dbReference type="Proteomes" id="UP001228581">
    <property type="component" value="Unassembled WGS sequence"/>
</dbReference>
<organism evidence="2 3">
    <name type="scientific">Xanthocytophaga flava</name>
    <dbReference type="NCBI Taxonomy" id="3048013"/>
    <lineage>
        <taxon>Bacteria</taxon>
        <taxon>Pseudomonadati</taxon>
        <taxon>Bacteroidota</taxon>
        <taxon>Cytophagia</taxon>
        <taxon>Cytophagales</taxon>
        <taxon>Rhodocytophagaceae</taxon>
        <taxon>Xanthocytophaga</taxon>
    </lineage>
</organism>
<dbReference type="PROSITE" id="PS51352">
    <property type="entry name" value="THIOREDOXIN_2"/>
    <property type="match status" value="1"/>
</dbReference>
<evidence type="ECO:0000313" key="3">
    <source>
        <dbReference type="Proteomes" id="UP001228581"/>
    </source>
</evidence>
<feature type="domain" description="Thioredoxin" evidence="1">
    <location>
        <begin position="292"/>
        <end position="432"/>
    </location>
</feature>
<keyword evidence="3" id="KW-1185">Reference proteome</keyword>
<dbReference type="RefSeq" id="WP_314000807.1">
    <property type="nucleotide sequence ID" value="NZ_JASJOR010000002.1"/>
</dbReference>
<name>A0ABT7CR28_9BACT</name>
<dbReference type="PANTHER" id="PTHR42852">
    <property type="entry name" value="THIOL:DISULFIDE INTERCHANGE PROTEIN DSBE"/>
    <property type="match status" value="1"/>
</dbReference>
<evidence type="ECO:0000313" key="2">
    <source>
        <dbReference type="EMBL" id="MDJ1496195.1"/>
    </source>
</evidence>
<dbReference type="InterPro" id="IPR036249">
    <property type="entry name" value="Thioredoxin-like_sf"/>
</dbReference>
<dbReference type="InterPro" id="IPR050553">
    <property type="entry name" value="Thioredoxin_ResA/DsbE_sf"/>
</dbReference>
<dbReference type="Pfam" id="PF00578">
    <property type="entry name" value="AhpC-TSA"/>
    <property type="match status" value="1"/>
</dbReference>
<dbReference type="CDD" id="cd02966">
    <property type="entry name" value="TlpA_like_family"/>
    <property type="match status" value="1"/>
</dbReference>
<dbReference type="EMBL" id="JASJOT010000020">
    <property type="protein sequence ID" value="MDJ1496195.1"/>
    <property type="molecule type" value="Genomic_DNA"/>
</dbReference>
<gene>
    <name evidence="2" type="ORF">QNI19_24875</name>
</gene>
<dbReference type="SUPFAM" id="SSF52833">
    <property type="entry name" value="Thioredoxin-like"/>
    <property type="match status" value="1"/>
</dbReference>
<protein>
    <submittedName>
        <fullName evidence="2">TlpA disulfide reductase family protein</fullName>
    </submittedName>
</protein>
<dbReference type="InterPro" id="IPR000866">
    <property type="entry name" value="AhpC/TSA"/>
</dbReference>
<proteinExistence type="predicted"/>
<accession>A0ABT7CR28</accession>
<dbReference type="Gene3D" id="3.40.30.10">
    <property type="entry name" value="Glutaredoxin"/>
    <property type="match status" value="1"/>
</dbReference>
<evidence type="ECO:0000259" key="1">
    <source>
        <dbReference type="PROSITE" id="PS51352"/>
    </source>
</evidence>
<comment type="caution">
    <text evidence="2">The sequence shown here is derived from an EMBL/GenBank/DDBJ whole genome shotgun (WGS) entry which is preliminary data.</text>
</comment>
<reference evidence="2 3" key="1">
    <citation type="submission" date="2023-05" db="EMBL/GenBank/DDBJ databases">
        <authorList>
            <person name="Zhang X."/>
        </authorList>
    </citation>
    <scope>NUCLEOTIDE SEQUENCE [LARGE SCALE GENOMIC DNA]</scope>
    <source>
        <strain evidence="2 3">DM2B3-1</strain>
    </source>
</reference>
<dbReference type="InterPro" id="IPR013766">
    <property type="entry name" value="Thioredoxin_domain"/>
</dbReference>
<sequence length="432" mass="49115">MKGVFLFFLSILNVAIVYSQNVTNPLLIQILMGKHTSDSTSDIQTLMSFDSNTVWNKAFPDLKNVPKDFDSVRRVSEFIDYGQVIYQAYKRGDMPFSFLKGVIQKWGVDTLSCTPVTITTYIRGLIGKKRNTWYYILDEDGNGDLINDKPVKLKKVSGTLFSGKEHIITFQRFQDGQIQTSSTKIKVLDVQNNNGEFRSLNYRYLESRKGLFTYHNTSYTVLLSSRFLSGFNYKSEPQIFVKNNKNGITVGPFREGDYFNLDSDTLFIKDVKKDGEVITLSKNANSRSISSTQKGYLAPLFAGMTLNQDSIKLSDYRGSYTLLYFWNSTCGASTFRLEETIVPLVNKINSSQPRLKVLGVALDFPEAVSSYIKQKKIDWPQMVASANSPIKELYKITHYPTIFLVDPNGVIVESFLEESLTIKEILLLHLKK</sequence>
<dbReference type="PANTHER" id="PTHR42852:SF13">
    <property type="entry name" value="PROTEIN DIPZ"/>
    <property type="match status" value="1"/>
</dbReference>